<gene>
    <name evidence="2" type="ordered locus">Gura_2541</name>
</gene>
<sequence length="180" mass="20141">MDAIALLKKYFVNQEAFEIVAKHSRMVADKALGIASALNAGIDLTFIEEAALVHDIGVSKIYAPKLNCYGKSPYICHGVLGREILEKEGFPVHAMVCERHIGVGLTVDDIIRQKMPLPVREMCPLSQEEKIICFADLYYSKNPESLSRENSHEEVRTALKKFGTHKVAIFDQWLAELGKP</sequence>
<dbReference type="SUPFAM" id="SSF109604">
    <property type="entry name" value="HD-domain/PDEase-like"/>
    <property type="match status" value="1"/>
</dbReference>
<dbReference type="EMBL" id="CP000698">
    <property type="protein sequence ID" value="ABQ26719.1"/>
    <property type="molecule type" value="Genomic_DNA"/>
</dbReference>
<keyword evidence="3" id="KW-1185">Reference proteome</keyword>
<dbReference type="CDD" id="cd00077">
    <property type="entry name" value="HDc"/>
    <property type="match status" value="1"/>
</dbReference>
<dbReference type="PANTHER" id="PTHR35795">
    <property type="entry name" value="SLR1885 PROTEIN"/>
    <property type="match status" value="1"/>
</dbReference>
<dbReference type="Proteomes" id="UP000006695">
    <property type="component" value="Chromosome"/>
</dbReference>
<proteinExistence type="predicted"/>
<dbReference type="KEGG" id="gur:Gura_2541"/>
<dbReference type="STRING" id="351605.Gura_2541"/>
<dbReference type="OrthoDB" id="1722553at2"/>
<protein>
    <submittedName>
        <fullName evidence="2">Metal dependent phosphohydrolase</fullName>
    </submittedName>
</protein>
<organism evidence="2 3">
    <name type="scientific">Geotalea uraniireducens (strain Rf4)</name>
    <name type="common">Geobacter uraniireducens</name>
    <dbReference type="NCBI Taxonomy" id="351605"/>
    <lineage>
        <taxon>Bacteria</taxon>
        <taxon>Pseudomonadati</taxon>
        <taxon>Thermodesulfobacteriota</taxon>
        <taxon>Desulfuromonadia</taxon>
        <taxon>Geobacterales</taxon>
        <taxon>Geobacteraceae</taxon>
        <taxon>Geotalea</taxon>
    </lineage>
</organism>
<dbReference type="InterPro" id="IPR003607">
    <property type="entry name" value="HD/PDEase_dom"/>
</dbReference>
<evidence type="ECO:0000313" key="3">
    <source>
        <dbReference type="Proteomes" id="UP000006695"/>
    </source>
</evidence>
<dbReference type="InterPro" id="IPR051094">
    <property type="entry name" value="Diverse_Catalytic_Enzymes"/>
</dbReference>
<dbReference type="NCBIfam" id="TIGR00277">
    <property type="entry name" value="HDIG"/>
    <property type="match status" value="1"/>
</dbReference>
<keyword evidence="2" id="KW-0378">Hydrolase</keyword>
<dbReference type="GO" id="GO:0016787">
    <property type="term" value="F:hydrolase activity"/>
    <property type="evidence" value="ECO:0007669"/>
    <property type="project" value="UniProtKB-KW"/>
</dbReference>
<dbReference type="Pfam" id="PF01966">
    <property type="entry name" value="HD"/>
    <property type="match status" value="1"/>
</dbReference>
<reference evidence="2 3" key="1">
    <citation type="submission" date="2007-05" db="EMBL/GenBank/DDBJ databases">
        <title>Complete sequence of Geobacter uraniireducens Rf4.</title>
        <authorList>
            <consortium name="US DOE Joint Genome Institute"/>
            <person name="Copeland A."/>
            <person name="Lucas S."/>
            <person name="Lapidus A."/>
            <person name="Barry K."/>
            <person name="Detter J.C."/>
            <person name="Glavina del Rio T."/>
            <person name="Hammon N."/>
            <person name="Israni S."/>
            <person name="Dalin E."/>
            <person name="Tice H."/>
            <person name="Pitluck S."/>
            <person name="Chertkov O."/>
            <person name="Brettin T."/>
            <person name="Bruce D."/>
            <person name="Han C."/>
            <person name="Schmutz J."/>
            <person name="Larimer F."/>
            <person name="Land M."/>
            <person name="Hauser L."/>
            <person name="Kyrpides N."/>
            <person name="Mikhailova N."/>
            <person name="Shelobolina E."/>
            <person name="Aklujkar M."/>
            <person name="Lovley D."/>
            <person name="Richardson P."/>
        </authorList>
    </citation>
    <scope>NUCLEOTIDE SEQUENCE [LARGE SCALE GENOMIC DNA]</scope>
    <source>
        <strain evidence="2 3">Rf4</strain>
    </source>
</reference>
<name>A5G4K1_GEOUR</name>
<dbReference type="PANTHER" id="PTHR35795:SF1">
    <property type="entry name" value="BIS(5'-NUCLEOSYL)-TETRAPHOSPHATASE, SYMMETRICAL"/>
    <property type="match status" value="1"/>
</dbReference>
<dbReference type="InterPro" id="IPR006674">
    <property type="entry name" value="HD_domain"/>
</dbReference>
<evidence type="ECO:0000313" key="2">
    <source>
        <dbReference type="EMBL" id="ABQ26719.1"/>
    </source>
</evidence>
<feature type="domain" description="HD" evidence="1">
    <location>
        <begin position="20"/>
        <end position="137"/>
    </location>
</feature>
<accession>A5G4K1</accession>
<evidence type="ECO:0000259" key="1">
    <source>
        <dbReference type="Pfam" id="PF01966"/>
    </source>
</evidence>
<dbReference type="Gene3D" id="1.10.3210.10">
    <property type="entry name" value="Hypothetical protein af1432"/>
    <property type="match status" value="1"/>
</dbReference>
<dbReference type="RefSeq" id="WP_011939404.1">
    <property type="nucleotide sequence ID" value="NC_009483.1"/>
</dbReference>
<dbReference type="AlphaFoldDB" id="A5G4K1"/>
<dbReference type="InterPro" id="IPR006675">
    <property type="entry name" value="HDIG_dom"/>
</dbReference>
<dbReference type="HOGENOM" id="CLU_073842_0_1_7"/>